<feature type="domain" description="DNA/pantothenate metabolism flavoprotein C-terminal" evidence="2">
    <location>
        <begin position="218"/>
        <end position="344"/>
    </location>
</feature>
<gene>
    <name evidence="3" type="ORF">OXX778_LOCUS855</name>
</gene>
<dbReference type="GO" id="GO:0015937">
    <property type="term" value="P:coenzyme A biosynthetic process"/>
    <property type="evidence" value="ECO:0007669"/>
    <property type="project" value="UniProtKB-ARBA"/>
</dbReference>
<dbReference type="Proteomes" id="UP000663879">
    <property type="component" value="Unassembled WGS sequence"/>
</dbReference>
<dbReference type="Pfam" id="PF04127">
    <property type="entry name" value="DFP"/>
    <property type="match status" value="1"/>
</dbReference>
<dbReference type="EMBL" id="CAJNOC010000048">
    <property type="protein sequence ID" value="CAF0709776.1"/>
    <property type="molecule type" value="Genomic_DNA"/>
</dbReference>
<organism evidence="3 4">
    <name type="scientific">Brachionus calyciflorus</name>
    <dbReference type="NCBI Taxonomy" id="104777"/>
    <lineage>
        <taxon>Eukaryota</taxon>
        <taxon>Metazoa</taxon>
        <taxon>Spiralia</taxon>
        <taxon>Gnathifera</taxon>
        <taxon>Rotifera</taxon>
        <taxon>Eurotatoria</taxon>
        <taxon>Monogononta</taxon>
        <taxon>Pseudotrocha</taxon>
        <taxon>Ploima</taxon>
        <taxon>Brachionidae</taxon>
        <taxon>Brachionus</taxon>
    </lineage>
</organism>
<dbReference type="GO" id="GO:0003824">
    <property type="term" value="F:catalytic activity"/>
    <property type="evidence" value="ECO:0007669"/>
    <property type="project" value="UniProtKB-ARBA"/>
</dbReference>
<protein>
    <recommendedName>
        <fullName evidence="2">DNA/pantothenate metabolism flavoprotein C-terminal domain-containing protein</fullName>
    </recommendedName>
</protein>
<comment type="caution">
    <text evidence="3">The sequence shown here is derived from an EMBL/GenBank/DDBJ whole genome shotgun (WGS) entry which is preliminary data.</text>
</comment>
<dbReference type="InterPro" id="IPR007085">
    <property type="entry name" value="DNA/pantothenate-metab_flavo_C"/>
</dbReference>
<evidence type="ECO:0000256" key="1">
    <source>
        <dbReference type="ARBA" id="ARBA00005703"/>
    </source>
</evidence>
<evidence type="ECO:0000313" key="3">
    <source>
        <dbReference type="EMBL" id="CAF0709776.1"/>
    </source>
</evidence>
<name>A0A813M3D0_9BILA</name>
<dbReference type="SUPFAM" id="SSF102645">
    <property type="entry name" value="CoaB-like"/>
    <property type="match status" value="1"/>
</dbReference>
<evidence type="ECO:0000313" key="4">
    <source>
        <dbReference type="Proteomes" id="UP000663879"/>
    </source>
</evidence>
<dbReference type="OrthoDB" id="70224at2759"/>
<dbReference type="PANTHER" id="PTHR12290">
    <property type="entry name" value="CORNICHON-RELATED"/>
    <property type="match status" value="1"/>
</dbReference>
<dbReference type="Gene3D" id="3.40.50.10300">
    <property type="entry name" value="CoaB-like"/>
    <property type="match status" value="1"/>
</dbReference>
<comment type="similarity">
    <text evidence="1">Belongs to the PPC synthetase family.</text>
</comment>
<dbReference type="InterPro" id="IPR035929">
    <property type="entry name" value="CoaB-like_sf"/>
</dbReference>
<dbReference type="AlphaFoldDB" id="A0A813M3D0"/>
<sequence length="362" mass="41778">MANYYDQVNLNDPYMQSDIDRKKQETAKKRKLMIIGCIRKLNTIRGFILDFLITKNLRMEDEYSGLLSENKMNEIDRFVKFHLEKKSKLVLITSGGTTVPLEENTVRFIDNFSIGTRGSASAEYFIDNSYAVIFIHRRRSLRPFERKFHNVNILEIFKKAEENEHCNFQVDQSQINFNFDQLIQTYGDLSKKNMLLNIDYITVFDYFAVLDYCCKAINLFGKNALVYLAAAVSDFYIPKSQMSKHKIQSSNGGLNLDLKPVPKLVGKLRSEWCPKAYIVTFKLETDPSLLHNKSKASLEKYQNNCVIGNILDQRKNNVVILEANGKSTEINLEKGSTKNEEIEELIIKFLVSKHSSFILNAE</sequence>
<evidence type="ECO:0000259" key="2">
    <source>
        <dbReference type="Pfam" id="PF04127"/>
    </source>
</evidence>
<keyword evidence="4" id="KW-1185">Reference proteome</keyword>
<accession>A0A813M3D0</accession>
<reference evidence="3" key="1">
    <citation type="submission" date="2021-02" db="EMBL/GenBank/DDBJ databases">
        <authorList>
            <person name="Nowell W R."/>
        </authorList>
    </citation>
    <scope>NUCLEOTIDE SEQUENCE</scope>
    <source>
        <strain evidence="3">Ploen Becks lab</strain>
    </source>
</reference>
<proteinExistence type="inferred from homology"/>